<keyword evidence="4" id="KW-1185">Reference proteome</keyword>
<keyword evidence="2" id="KW-1133">Transmembrane helix</keyword>
<comment type="caution">
    <text evidence="3">The sequence shown here is derived from an EMBL/GenBank/DDBJ whole genome shotgun (WGS) entry which is preliminary data.</text>
</comment>
<dbReference type="EMBL" id="JBBPBN010000008">
    <property type="protein sequence ID" value="KAK9032846.1"/>
    <property type="molecule type" value="Genomic_DNA"/>
</dbReference>
<proteinExistence type="predicted"/>
<accession>A0ABR2T5R6</accession>
<protein>
    <submittedName>
        <fullName evidence="3">Uncharacterized protein</fullName>
    </submittedName>
</protein>
<dbReference type="Proteomes" id="UP001396334">
    <property type="component" value="Unassembled WGS sequence"/>
</dbReference>
<name>A0ABR2T5R6_9ROSI</name>
<feature type="region of interest" description="Disordered" evidence="1">
    <location>
        <begin position="83"/>
        <end position="109"/>
    </location>
</feature>
<keyword evidence="2" id="KW-0472">Membrane</keyword>
<sequence length="120" mass="13578">MNQETKGLLPLFRFTAPACIVCWISAMLFWRLFYNGVEKKLNSSNWNYRNPLYSICFDIFFSAAIALSFSNLQKIGDLLEPSKTTPISDDENIRVDSSNTENVQSDVGSIQSKSLNVENV</sequence>
<feature type="transmembrane region" description="Helical" evidence="2">
    <location>
        <begin position="12"/>
        <end position="32"/>
    </location>
</feature>
<reference evidence="3 4" key="1">
    <citation type="journal article" date="2024" name="G3 (Bethesda)">
        <title>Genome assembly of Hibiscus sabdariffa L. provides insights into metabolisms of medicinal natural products.</title>
        <authorList>
            <person name="Kim T."/>
        </authorList>
    </citation>
    <scope>NUCLEOTIDE SEQUENCE [LARGE SCALE GENOMIC DNA]</scope>
    <source>
        <strain evidence="3">TK-2024</strain>
        <tissue evidence="3">Old leaves</tissue>
    </source>
</reference>
<feature type="transmembrane region" description="Helical" evidence="2">
    <location>
        <begin position="52"/>
        <end position="72"/>
    </location>
</feature>
<evidence type="ECO:0000313" key="3">
    <source>
        <dbReference type="EMBL" id="KAK9032846.1"/>
    </source>
</evidence>
<evidence type="ECO:0000256" key="2">
    <source>
        <dbReference type="SAM" id="Phobius"/>
    </source>
</evidence>
<keyword evidence="2" id="KW-0812">Transmembrane</keyword>
<gene>
    <name evidence="3" type="ORF">V6N11_017888</name>
</gene>
<evidence type="ECO:0000313" key="4">
    <source>
        <dbReference type="Proteomes" id="UP001396334"/>
    </source>
</evidence>
<evidence type="ECO:0000256" key="1">
    <source>
        <dbReference type="SAM" id="MobiDB-lite"/>
    </source>
</evidence>
<feature type="compositionally biased region" description="Polar residues" evidence="1">
    <location>
        <begin position="95"/>
        <end position="109"/>
    </location>
</feature>
<organism evidence="3 4">
    <name type="scientific">Hibiscus sabdariffa</name>
    <name type="common">roselle</name>
    <dbReference type="NCBI Taxonomy" id="183260"/>
    <lineage>
        <taxon>Eukaryota</taxon>
        <taxon>Viridiplantae</taxon>
        <taxon>Streptophyta</taxon>
        <taxon>Embryophyta</taxon>
        <taxon>Tracheophyta</taxon>
        <taxon>Spermatophyta</taxon>
        <taxon>Magnoliopsida</taxon>
        <taxon>eudicotyledons</taxon>
        <taxon>Gunneridae</taxon>
        <taxon>Pentapetalae</taxon>
        <taxon>rosids</taxon>
        <taxon>malvids</taxon>
        <taxon>Malvales</taxon>
        <taxon>Malvaceae</taxon>
        <taxon>Malvoideae</taxon>
        <taxon>Hibiscus</taxon>
    </lineage>
</organism>